<feature type="compositionally biased region" description="Polar residues" evidence="9">
    <location>
        <begin position="1"/>
        <end position="18"/>
    </location>
</feature>
<evidence type="ECO:0000313" key="12">
    <source>
        <dbReference type="EMBL" id="KAJ4386115.1"/>
    </source>
</evidence>
<feature type="transmembrane region" description="Helical" evidence="10">
    <location>
        <begin position="152"/>
        <end position="175"/>
    </location>
</feature>
<evidence type="ECO:0000313" key="13">
    <source>
        <dbReference type="Proteomes" id="UP001140453"/>
    </source>
</evidence>
<keyword evidence="5 10" id="KW-1133">Transmembrane helix</keyword>
<comment type="caution">
    <text evidence="12">The sequence shown here is derived from an EMBL/GenBank/DDBJ whole genome shotgun (WGS) entry which is preliminary data.</text>
</comment>
<feature type="transmembrane region" description="Helical" evidence="10">
    <location>
        <begin position="210"/>
        <end position="230"/>
    </location>
</feature>
<dbReference type="PANTHER" id="PTHR48022:SF5">
    <property type="entry name" value="ALPHA-GLUCOSIDES PERMEASE MPH2-RELATED"/>
    <property type="match status" value="1"/>
</dbReference>
<dbReference type="EMBL" id="JAPEVB010000006">
    <property type="protein sequence ID" value="KAJ4386115.1"/>
    <property type="molecule type" value="Genomic_DNA"/>
</dbReference>
<dbReference type="InterPro" id="IPR003663">
    <property type="entry name" value="Sugar/inositol_transpt"/>
</dbReference>
<dbReference type="PANTHER" id="PTHR48022">
    <property type="entry name" value="PLASTIDIC GLUCOSE TRANSPORTER 4"/>
    <property type="match status" value="1"/>
</dbReference>
<keyword evidence="4 10" id="KW-0812">Transmembrane</keyword>
<dbReference type="InterPro" id="IPR005828">
    <property type="entry name" value="MFS_sugar_transport-like"/>
</dbReference>
<evidence type="ECO:0000256" key="1">
    <source>
        <dbReference type="ARBA" id="ARBA00004141"/>
    </source>
</evidence>
<dbReference type="PROSITE" id="PS00216">
    <property type="entry name" value="SUGAR_TRANSPORT_1"/>
    <property type="match status" value="1"/>
</dbReference>
<feature type="transmembrane region" description="Helical" evidence="10">
    <location>
        <begin position="461"/>
        <end position="478"/>
    </location>
</feature>
<dbReference type="NCBIfam" id="TIGR00879">
    <property type="entry name" value="SP"/>
    <property type="match status" value="1"/>
</dbReference>
<feature type="transmembrane region" description="Helical" evidence="10">
    <location>
        <begin position="242"/>
        <end position="259"/>
    </location>
</feature>
<evidence type="ECO:0000256" key="3">
    <source>
        <dbReference type="ARBA" id="ARBA00022448"/>
    </source>
</evidence>
<accession>A0A9W8YIV5</accession>
<gene>
    <name evidence="12" type="ORF">N0V93_009007</name>
</gene>
<evidence type="ECO:0000256" key="8">
    <source>
        <dbReference type="RuleBase" id="RU003346"/>
    </source>
</evidence>
<dbReference type="GO" id="GO:0005351">
    <property type="term" value="F:carbohydrate:proton symporter activity"/>
    <property type="evidence" value="ECO:0007669"/>
    <property type="project" value="TreeGrafter"/>
</dbReference>
<dbReference type="OrthoDB" id="6612291at2759"/>
<feature type="region of interest" description="Disordered" evidence="9">
    <location>
        <begin position="1"/>
        <end position="38"/>
    </location>
</feature>
<evidence type="ECO:0000256" key="10">
    <source>
        <dbReference type="SAM" id="Phobius"/>
    </source>
</evidence>
<feature type="transmembrane region" description="Helical" evidence="10">
    <location>
        <begin position="428"/>
        <end position="449"/>
    </location>
</feature>
<evidence type="ECO:0000256" key="9">
    <source>
        <dbReference type="SAM" id="MobiDB-lite"/>
    </source>
</evidence>
<comment type="similarity">
    <text evidence="2 8">Belongs to the major facilitator superfamily. Sugar transporter (TC 2.A.1.1) family.</text>
</comment>
<keyword evidence="6 10" id="KW-0472">Membrane</keyword>
<dbReference type="AlphaFoldDB" id="A0A9W8YIV5"/>
<organism evidence="12 13">
    <name type="scientific">Gnomoniopsis smithogilvyi</name>
    <dbReference type="NCBI Taxonomy" id="1191159"/>
    <lineage>
        <taxon>Eukaryota</taxon>
        <taxon>Fungi</taxon>
        <taxon>Dikarya</taxon>
        <taxon>Ascomycota</taxon>
        <taxon>Pezizomycotina</taxon>
        <taxon>Sordariomycetes</taxon>
        <taxon>Sordariomycetidae</taxon>
        <taxon>Diaporthales</taxon>
        <taxon>Gnomoniaceae</taxon>
        <taxon>Gnomoniopsis</taxon>
    </lineage>
</organism>
<proteinExistence type="inferred from homology"/>
<keyword evidence="13" id="KW-1185">Reference proteome</keyword>
<name>A0A9W8YIV5_9PEZI</name>
<feature type="transmembrane region" description="Helical" evidence="10">
    <location>
        <begin position="116"/>
        <end position="140"/>
    </location>
</feature>
<dbReference type="Gene3D" id="1.20.1250.20">
    <property type="entry name" value="MFS general substrate transporter like domains"/>
    <property type="match status" value="1"/>
</dbReference>
<dbReference type="Proteomes" id="UP001140453">
    <property type="component" value="Unassembled WGS sequence"/>
</dbReference>
<feature type="transmembrane region" description="Helical" evidence="10">
    <location>
        <begin position="181"/>
        <end position="203"/>
    </location>
</feature>
<dbReference type="PROSITE" id="PS50850">
    <property type="entry name" value="MFS"/>
    <property type="match status" value="1"/>
</dbReference>
<feature type="transmembrane region" description="Helical" evidence="10">
    <location>
        <begin position="69"/>
        <end position="96"/>
    </location>
</feature>
<evidence type="ECO:0000256" key="5">
    <source>
        <dbReference type="ARBA" id="ARBA00022989"/>
    </source>
</evidence>
<dbReference type="Pfam" id="PF00083">
    <property type="entry name" value="Sugar_tr"/>
    <property type="match status" value="1"/>
</dbReference>
<reference evidence="12" key="1">
    <citation type="submission" date="2022-10" db="EMBL/GenBank/DDBJ databases">
        <title>Tapping the CABI collections for fungal endophytes: first genome assemblies for Collariella, Neodidymelliopsis, Ascochyta clinopodiicola, Didymella pomorum, Didymosphaeria variabile, Neocosmospora piperis and Neocucurbitaria cava.</title>
        <authorList>
            <person name="Hill R."/>
        </authorList>
    </citation>
    <scope>NUCLEOTIDE SEQUENCE</scope>
    <source>
        <strain evidence="12">IMI 355082</strain>
    </source>
</reference>
<sequence>MATEGTATCQPQIETGSSDVLPRGAHRRETKQDASLSEMTPNQIAEAYRASVNEHRMKLSDASRTYKKALFWSAVMGMTIIMESYDQILIGSFFALPAFQKTFGFDTGNGTYQVSAPWQSALTLVQNVGLIIGIFANGFLVDRYGNIVLVQIALVLVTGCIAILFCAKSAVMLLVGELLLGFPLGTINTIAPGYCIEVVPLALRHYGPTYINLCWVFGHILGSGVLRAFASNTTEWAWRVPYAIQWIWPVPLFMCLFFAPESPWYLVRKGRHDEALHALDRLSNNDVDNRETLSMIQHTVLLERQLEFGSSIWDCFKGTDLRRTEIACMAWSSQIWTQFALASGTYFFEVAGLPATDSFDLAIGQYAIAGVATILSMGILEGMGRRTLWLAGLAGMFVPVVCIGILSLVPNQTPGVVWPQGVFVLVRFFAYGISCGPIPFVFCGEIGSVRLRQKTLALSRNAFNLANLISSCVSPYLINPTSANLKGKSAWISVGFIVLIFVWSYFRFPETRGRSFEEIDILFAKQVPARKFRTFEISNEEQFGQVDGKEGMDQTRA</sequence>
<evidence type="ECO:0000256" key="4">
    <source>
        <dbReference type="ARBA" id="ARBA00022692"/>
    </source>
</evidence>
<dbReference type="GO" id="GO:0000023">
    <property type="term" value="P:maltose metabolic process"/>
    <property type="evidence" value="ECO:0007669"/>
    <property type="project" value="UniProtKB-KW"/>
</dbReference>
<feature type="transmembrane region" description="Helical" evidence="10">
    <location>
        <begin position="363"/>
        <end position="380"/>
    </location>
</feature>
<feature type="transmembrane region" description="Helical" evidence="10">
    <location>
        <begin position="326"/>
        <end position="348"/>
    </location>
</feature>
<evidence type="ECO:0000259" key="11">
    <source>
        <dbReference type="PROSITE" id="PS50850"/>
    </source>
</evidence>
<evidence type="ECO:0000256" key="7">
    <source>
        <dbReference type="ARBA" id="ARBA00026248"/>
    </source>
</evidence>
<feature type="transmembrane region" description="Helical" evidence="10">
    <location>
        <begin position="490"/>
        <end position="506"/>
    </location>
</feature>
<evidence type="ECO:0000256" key="2">
    <source>
        <dbReference type="ARBA" id="ARBA00010992"/>
    </source>
</evidence>
<evidence type="ECO:0000256" key="6">
    <source>
        <dbReference type="ARBA" id="ARBA00023136"/>
    </source>
</evidence>
<feature type="transmembrane region" description="Helical" evidence="10">
    <location>
        <begin position="387"/>
        <end position="408"/>
    </location>
</feature>
<dbReference type="SUPFAM" id="SSF103473">
    <property type="entry name" value="MFS general substrate transporter"/>
    <property type="match status" value="1"/>
</dbReference>
<dbReference type="InterPro" id="IPR020846">
    <property type="entry name" value="MFS_dom"/>
</dbReference>
<feature type="domain" description="Major facilitator superfamily (MFS) profile" evidence="11">
    <location>
        <begin position="72"/>
        <end position="512"/>
    </location>
</feature>
<comment type="subcellular location">
    <subcellularLocation>
        <location evidence="1">Membrane</location>
        <topology evidence="1">Multi-pass membrane protein</topology>
    </subcellularLocation>
</comment>
<dbReference type="FunFam" id="1.20.1250.20:FF:000078">
    <property type="entry name" value="MFS maltose transporter, putative"/>
    <property type="match status" value="1"/>
</dbReference>
<dbReference type="InterPro" id="IPR036259">
    <property type="entry name" value="MFS_trans_sf"/>
</dbReference>
<dbReference type="PROSITE" id="PS00217">
    <property type="entry name" value="SUGAR_TRANSPORT_2"/>
    <property type="match status" value="1"/>
</dbReference>
<protein>
    <recommendedName>
        <fullName evidence="11">Major facilitator superfamily (MFS) profile domain-containing protein</fullName>
    </recommendedName>
</protein>
<dbReference type="InterPro" id="IPR005829">
    <property type="entry name" value="Sugar_transporter_CS"/>
</dbReference>
<keyword evidence="7" id="KW-0462">Maltose metabolism</keyword>
<keyword evidence="3 8" id="KW-0813">Transport</keyword>
<dbReference type="InterPro" id="IPR050360">
    <property type="entry name" value="MFS_Sugar_Transporters"/>
</dbReference>
<dbReference type="GO" id="GO:0016020">
    <property type="term" value="C:membrane"/>
    <property type="evidence" value="ECO:0007669"/>
    <property type="project" value="UniProtKB-SubCell"/>
</dbReference>